<feature type="compositionally biased region" description="Polar residues" evidence="15">
    <location>
        <begin position="1141"/>
        <end position="1165"/>
    </location>
</feature>
<evidence type="ECO:0000256" key="5">
    <source>
        <dbReference type="ARBA" id="ARBA00022723"/>
    </source>
</evidence>
<evidence type="ECO:0000256" key="7">
    <source>
        <dbReference type="ARBA" id="ARBA00022771"/>
    </source>
</evidence>
<feature type="region of interest" description="Actin-binding" evidence="14">
    <location>
        <begin position="836"/>
        <end position="858"/>
    </location>
</feature>
<dbReference type="SMART" id="SM00109">
    <property type="entry name" value="C1"/>
    <property type="match status" value="1"/>
</dbReference>
<evidence type="ECO:0000256" key="11">
    <source>
        <dbReference type="ARBA" id="ARBA00023123"/>
    </source>
</evidence>
<dbReference type="Proteomes" id="UP001249851">
    <property type="component" value="Unassembled WGS sequence"/>
</dbReference>
<comment type="caution">
    <text evidence="20">The sequence shown here is derived from an EMBL/GenBank/DDBJ whole genome shotgun (WGS) entry which is preliminary data.</text>
</comment>
<dbReference type="Pfam" id="PF00788">
    <property type="entry name" value="RA"/>
    <property type="match status" value="1"/>
</dbReference>
<reference evidence="20" key="2">
    <citation type="journal article" date="2023" name="Science">
        <title>Genomic signatures of disease resistance in endangered staghorn corals.</title>
        <authorList>
            <person name="Vollmer S.V."/>
            <person name="Selwyn J.D."/>
            <person name="Despard B.A."/>
            <person name="Roesel C.L."/>
        </authorList>
    </citation>
    <scope>NUCLEOTIDE SEQUENCE</scope>
    <source>
        <strain evidence="20">K2</strain>
    </source>
</reference>
<evidence type="ECO:0000313" key="20">
    <source>
        <dbReference type="EMBL" id="KAK2570787.1"/>
    </source>
</evidence>
<dbReference type="Gene3D" id="3.30.60.20">
    <property type="match status" value="1"/>
</dbReference>
<feature type="compositionally biased region" description="Basic residues" evidence="15">
    <location>
        <begin position="1467"/>
        <end position="1479"/>
    </location>
</feature>
<evidence type="ECO:0000256" key="4">
    <source>
        <dbReference type="ARBA" id="ARBA00022490"/>
    </source>
</evidence>
<dbReference type="InterPro" id="IPR000159">
    <property type="entry name" value="RA_dom"/>
</dbReference>
<feature type="domain" description="Myosin motor" evidence="19">
    <location>
        <begin position="144"/>
        <end position="955"/>
    </location>
</feature>
<dbReference type="GO" id="GO:0005884">
    <property type="term" value="C:actin filament"/>
    <property type="evidence" value="ECO:0007669"/>
    <property type="project" value="TreeGrafter"/>
</dbReference>
<feature type="region of interest" description="Disordered" evidence="15">
    <location>
        <begin position="1807"/>
        <end position="1885"/>
    </location>
</feature>
<dbReference type="Gene3D" id="3.40.850.10">
    <property type="entry name" value="Kinesin motor domain"/>
    <property type="match status" value="2"/>
</dbReference>
<dbReference type="GO" id="GO:0000146">
    <property type="term" value="F:microfilament motor activity"/>
    <property type="evidence" value="ECO:0007669"/>
    <property type="project" value="InterPro"/>
</dbReference>
<dbReference type="InterPro" id="IPR001609">
    <property type="entry name" value="Myosin_head_motor_dom-like"/>
</dbReference>
<dbReference type="SUPFAM" id="SSF57889">
    <property type="entry name" value="Cysteine-rich domain"/>
    <property type="match status" value="1"/>
</dbReference>
<feature type="domain" description="Ras-associating" evidence="17">
    <location>
        <begin position="10"/>
        <end position="109"/>
    </location>
</feature>
<keyword evidence="7" id="KW-0863">Zinc-finger</keyword>
<feature type="region of interest" description="Disordered" evidence="15">
    <location>
        <begin position="1057"/>
        <end position="1177"/>
    </location>
</feature>
<feature type="compositionally biased region" description="Polar residues" evidence="15">
    <location>
        <begin position="1197"/>
        <end position="1208"/>
    </location>
</feature>
<evidence type="ECO:0000259" key="16">
    <source>
        <dbReference type="PROSITE" id="PS50081"/>
    </source>
</evidence>
<dbReference type="FunFam" id="3.40.850.10:FF:000008">
    <property type="entry name" value="Putative unconventional myosin-IXa"/>
    <property type="match status" value="1"/>
</dbReference>
<evidence type="ECO:0000256" key="8">
    <source>
        <dbReference type="ARBA" id="ARBA00022833"/>
    </source>
</evidence>
<dbReference type="PRINTS" id="PR00193">
    <property type="entry name" value="MYOSINHEAVY"/>
</dbReference>
<evidence type="ECO:0000256" key="13">
    <source>
        <dbReference type="ARBA" id="ARBA00023203"/>
    </source>
</evidence>
<dbReference type="PANTHER" id="PTHR46184:SF5">
    <property type="entry name" value="UNCONVENTIONAL MYOSIN-IXA-LIKE"/>
    <property type="match status" value="1"/>
</dbReference>
<feature type="domain" description="Phorbol-ester/DAG-type" evidence="16">
    <location>
        <begin position="1488"/>
        <end position="1537"/>
    </location>
</feature>
<keyword evidence="11 14" id="KW-0518">Myosin</keyword>
<dbReference type="SUPFAM" id="SSF54236">
    <property type="entry name" value="Ubiquitin-like"/>
    <property type="match status" value="1"/>
</dbReference>
<dbReference type="PROSITE" id="PS00479">
    <property type="entry name" value="ZF_DAG_PE_1"/>
    <property type="match status" value="1"/>
</dbReference>
<evidence type="ECO:0000259" key="19">
    <source>
        <dbReference type="PROSITE" id="PS51456"/>
    </source>
</evidence>
<feature type="compositionally biased region" description="Basic and acidic residues" evidence="15">
    <location>
        <begin position="1127"/>
        <end position="1140"/>
    </location>
</feature>
<comment type="similarity">
    <text evidence="2 14">Belongs to the TRAFAC class myosin-kinesin ATPase superfamily. Myosin family.</text>
</comment>
<evidence type="ECO:0000259" key="17">
    <source>
        <dbReference type="PROSITE" id="PS50200"/>
    </source>
</evidence>
<keyword evidence="6 14" id="KW-0547">Nucleotide-binding</keyword>
<dbReference type="PROSITE" id="PS50200">
    <property type="entry name" value="RA"/>
    <property type="match status" value="1"/>
</dbReference>
<dbReference type="InterPro" id="IPR046987">
    <property type="entry name" value="Myo9"/>
</dbReference>
<dbReference type="InterPro" id="IPR000048">
    <property type="entry name" value="IQ_motif_EF-hand-BS"/>
</dbReference>
<dbReference type="GO" id="GO:0008270">
    <property type="term" value="F:zinc ion binding"/>
    <property type="evidence" value="ECO:0007669"/>
    <property type="project" value="UniProtKB-KW"/>
</dbReference>
<keyword evidence="10" id="KW-0175">Coiled coil</keyword>
<dbReference type="InterPro" id="IPR029071">
    <property type="entry name" value="Ubiquitin-like_domsf"/>
</dbReference>
<feature type="compositionally biased region" description="Basic residues" evidence="15">
    <location>
        <begin position="1862"/>
        <end position="1878"/>
    </location>
</feature>
<reference evidence="20" key="1">
    <citation type="journal article" date="2023" name="G3 (Bethesda)">
        <title>Whole genome assembly and annotation of the endangered Caribbean coral Acropora cervicornis.</title>
        <authorList>
            <person name="Selwyn J.D."/>
            <person name="Vollmer S.V."/>
        </authorList>
    </citation>
    <scope>NUCLEOTIDE SEQUENCE</scope>
    <source>
        <strain evidence="20">K2</strain>
    </source>
</reference>
<dbReference type="InterPro" id="IPR046349">
    <property type="entry name" value="C1-like_sf"/>
</dbReference>
<dbReference type="GO" id="GO:0005524">
    <property type="term" value="F:ATP binding"/>
    <property type="evidence" value="ECO:0007669"/>
    <property type="project" value="UniProtKB-UniRule"/>
</dbReference>
<dbReference type="PRINTS" id="PR00008">
    <property type="entry name" value="DAGPEDOMAIN"/>
</dbReference>
<dbReference type="GO" id="GO:0035556">
    <property type="term" value="P:intracellular signal transduction"/>
    <property type="evidence" value="ECO:0007669"/>
    <property type="project" value="InterPro"/>
</dbReference>
<dbReference type="InterPro" id="IPR027417">
    <property type="entry name" value="P-loop_NTPase"/>
</dbReference>
<evidence type="ECO:0000256" key="14">
    <source>
        <dbReference type="PROSITE-ProRule" id="PRU00782"/>
    </source>
</evidence>
<dbReference type="PANTHER" id="PTHR46184">
    <property type="entry name" value="UNCONVENTIONAL MYOSIN-IXB-LIKE PROTEIN"/>
    <property type="match status" value="1"/>
</dbReference>
<feature type="compositionally biased region" description="Basic and acidic residues" evidence="15">
    <location>
        <begin position="1103"/>
        <end position="1119"/>
    </location>
</feature>
<dbReference type="CDD" id="cd23767">
    <property type="entry name" value="IQCD"/>
    <property type="match status" value="2"/>
</dbReference>
<dbReference type="GO" id="GO:0016459">
    <property type="term" value="C:myosin complex"/>
    <property type="evidence" value="ECO:0007669"/>
    <property type="project" value="UniProtKB-KW"/>
</dbReference>
<keyword evidence="4" id="KW-0963">Cytoplasm</keyword>
<name>A0AAD9R0C5_ACRCE</name>
<dbReference type="PROSITE" id="PS50096">
    <property type="entry name" value="IQ"/>
    <property type="match status" value="3"/>
</dbReference>
<dbReference type="SMART" id="SM00324">
    <property type="entry name" value="RhoGAP"/>
    <property type="match status" value="1"/>
</dbReference>
<keyword evidence="21" id="KW-1185">Reference proteome</keyword>
<dbReference type="InterPro" id="IPR020454">
    <property type="entry name" value="DAG/PE-bd"/>
</dbReference>
<evidence type="ECO:0000256" key="1">
    <source>
        <dbReference type="ARBA" id="ARBA00004496"/>
    </source>
</evidence>
<dbReference type="Pfam" id="PF00620">
    <property type="entry name" value="RhoGAP"/>
    <property type="match status" value="1"/>
</dbReference>
<evidence type="ECO:0000256" key="12">
    <source>
        <dbReference type="ARBA" id="ARBA00023175"/>
    </source>
</evidence>
<dbReference type="FunFam" id="1.10.10.820:FF:000001">
    <property type="entry name" value="Myosin heavy chain"/>
    <property type="match status" value="1"/>
</dbReference>
<evidence type="ECO:0000313" key="21">
    <source>
        <dbReference type="Proteomes" id="UP001249851"/>
    </source>
</evidence>
<dbReference type="PROSITE" id="PS50081">
    <property type="entry name" value="ZF_DAG_PE_2"/>
    <property type="match status" value="1"/>
</dbReference>
<dbReference type="Gene3D" id="6.20.240.20">
    <property type="match status" value="1"/>
</dbReference>
<evidence type="ECO:0000256" key="3">
    <source>
        <dbReference type="ARBA" id="ARBA00022468"/>
    </source>
</evidence>
<dbReference type="GO" id="GO:0005737">
    <property type="term" value="C:cytoplasm"/>
    <property type="evidence" value="ECO:0007669"/>
    <property type="project" value="UniProtKB-SubCell"/>
</dbReference>
<keyword evidence="3" id="KW-0343">GTPase activation</keyword>
<dbReference type="SMART" id="SM00242">
    <property type="entry name" value="MYSc"/>
    <property type="match status" value="1"/>
</dbReference>
<dbReference type="SMART" id="SM00015">
    <property type="entry name" value="IQ"/>
    <property type="match status" value="4"/>
</dbReference>
<keyword evidence="12 14" id="KW-0505">Motor protein</keyword>
<dbReference type="Gene3D" id="1.20.5.190">
    <property type="match status" value="2"/>
</dbReference>
<dbReference type="InterPro" id="IPR000198">
    <property type="entry name" value="RhoGAP_dom"/>
</dbReference>
<comment type="subcellular location">
    <subcellularLocation>
        <location evidence="1">Cytoplasm</location>
    </subcellularLocation>
</comment>
<gene>
    <name evidence="20" type="ORF">P5673_004482</name>
</gene>
<dbReference type="Gene3D" id="1.10.555.10">
    <property type="entry name" value="Rho GTPase activation protein"/>
    <property type="match status" value="1"/>
</dbReference>
<feature type="compositionally biased region" description="Acidic residues" evidence="15">
    <location>
        <begin position="1818"/>
        <end position="1843"/>
    </location>
</feature>
<dbReference type="Pfam" id="PF00130">
    <property type="entry name" value="C1_1"/>
    <property type="match status" value="1"/>
</dbReference>
<dbReference type="Pfam" id="PF00612">
    <property type="entry name" value="IQ"/>
    <property type="match status" value="4"/>
</dbReference>
<feature type="region of interest" description="Disordered" evidence="15">
    <location>
        <begin position="1191"/>
        <end position="1265"/>
    </location>
</feature>
<keyword evidence="8" id="KW-0862">Zinc</keyword>
<dbReference type="InterPro" id="IPR008936">
    <property type="entry name" value="Rho_GTPase_activation_prot"/>
</dbReference>
<dbReference type="Pfam" id="PF00063">
    <property type="entry name" value="Myosin_head"/>
    <property type="match status" value="2"/>
</dbReference>
<dbReference type="GO" id="GO:0005096">
    <property type="term" value="F:GTPase activator activity"/>
    <property type="evidence" value="ECO:0007669"/>
    <property type="project" value="UniProtKB-KW"/>
</dbReference>
<dbReference type="Gene3D" id="3.10.20.90">
    <property type="entry name" value="Phosphatidylinositol 3-kinase Catalytic Subunit, Chain A, domain 1"/>
    <property type="match status" value="1"/>
</dbReference>
<dbReference type="Gene3D" id="1.10.10.820">
    <property type="match status" value="1"/>
</dbReference>
<dbReference type="InterPro" id="IPR002219">
    <property type="entry name" value="PKC_DAG/PE"/>
</dbReference>
<evidence type="ECO:0000256" key="9">
    <source>
        <dbReference type="ARBA" id="ARBA00022840"/>
    </source>
</evidence>
<dbReference type="SUPFAM" id="SSF48350">
    <property type="entry name" value="GTPase activation domain, GAP"/>
    <property type="match status" value="1"/>
</dbReference>
<dbReference type="PROSITE" id="PS51456">
    <property type="entry name" value="MYOSIN_MOTOR"/>
    <property type="match status" value="1"/>
</dbReference>
<dbReference type="PROSITE" id="PS50238">
    <property type="entry name" value="RHOGAP"/>
    <property type="match status" value="1"/>
</dbReference>
<dbReference type="SUPFAM" id="SSF52540">
    <property type="entry name" value="P-loop containing nucleoside triphosphate hydrolases"/>
    <property type="match status" value="2"/>
</dbReference>
<dbReference type="EMBL" id="JARQWQ010000007">
    <property type="protein sequence ID" value="KAK2570787.1"/>
    <property type="molecule type" value="Genomic_DNA"/>
</dbReference>
<evidence type="ECO:0000256" key="10">
    <source>
        <dbReference type="ARBA" id="ARBA00023054"/>
    </source>
</evidence>
<dbReference type="Gene3D" id="1.20.58.530">
    <property type="match status" value="2"/>
</dbReference>
<evidence type="ECO:0000259" key="18">
    <source>
        <dbReference type="PROSITE" id="PS50238"/>
    </source>
</evidence>
<dbReference type="GO" id="GO:0051015">
    <property type="term" value="F:actin filament binding"/>
    <property type="evidence" value="ECO:0007669"/>
    <property type="project" value="TreeGrafter"/>
</dbReference>
<dbReference type="InterPro" id="IPR036961">
    <property type="entry name" value="Kinesin_motor_dom_sf"/>
</dbReference>
<feature type="binding site" evidence="14">
    <location>
        <begin position="237"/>
        <end position="244"/>
    </location>
    <ligand>
        <name>ATP</name>
        <dbReference type="ChEBI" id="CHEBI:30616"/>
    </ligand>
</feature>
<accession>A0AAD9R0C5</accession>
<keyword evidence="13 14" id="KW-0009">Actin-binding</keyword>
<keyword evidence="9 14" id="KW-0067">ATP-binding</keyword>
<proteinExistence type="inferred from homology"/>
<organism evidence="20 21">
    <name type="scientific">Acropora cervicornis</name>
    <name type="common">Staghorn coral</name>
    <dbReference type="NCBI Taxonomy" id="6130"/>
    <lineage>
        <taxon>Eukaryota</taxon>
        <taxon>Metazoa</taxon>
        <taxon>Cnidaria</taxon>
        <taxon>Anthozoa</taxon>
        <taxon>Hexacorallia</taxon>
        <taxon>Scleractinia</taxon>
        <taxon>Astrocoeniina</taxon>
        <taxon>Acroporidae</taxon>
        <taxon>Acropora</taxon>
    </lineage>
</organism>
<dbReference type="CDD" id="cd20818">
    <property type="entry name" value="C1_Myosin-IX"/>
    <property type="match status" value="1"/>
</dbReference>
<feature type="domain" description="Rho-GAP" evidence="18">
    <location>
        <begin position="1553"/>
        <end position="1742"/>
    </location>
</feature>
<keyword evidence="5" id="KW-0479">Metal-binding</keyword>
<evidence type="ECO:0000256" key="15">
    <source>
        <dbReference type="SAM" id="MobiDB-lite"/>
    </source>
</evidence>
<sequence length="1885" mass="215833">MAEAKGTRYHKLRIFAGQLLAAVQSTVVSVAESATTKQVLRLTLGNLDIKGKPDNFELVEVCYRDSVVDNDSERVLNFFEHPVQVQQGWRKLPPKIRTKYRLFIREKIFEEDQERPELLIRHWMDCHESVRNCEEIDFDLESKLPDDDLCRLPRLSEQTLLEYLERRFSQGRIYTYVGEILIAVNPFRFFPVYNPKFINAYTNRNLGSLPPHIFAIADVAFHRMLRERKSQCVVISGESGSGKTESTKLLVHHLTSLGLKTQASNSSVEKTILGVGPVLEAFGNAKTAYNNNSSRFGKFTQIKFREDGAVCGAALRKYLLEKSRIVSQAPLERNYHVFYYLLAGASTEDKEVLHLTNPEEYFYLNQNECYSLEAIDEVYEFLRLQKSMEMVGFTPDVQKKIFCVLAAVLHIGNVNISRRPGHEEATIKDNEDLTVVCDLLSVTRQNVVDVLTTKKTKTRNEQFIVPYKYHEALATRDAMAKALYGTLFDWIVLQVNHALAVKQLNVKEGCSIGVLDIFGFEDYQHNSFEQFCINFANEKLQFYFNKHVFKLEQDEYVSEGIEWRNVEFVDNAVCLELICGRPTGLLNLIDEESRPSTQYEEINLAQYFLFSSNSFPGASETSLLDKLNKNHSGHKYYEQSLIEQAFIIKHYAGSVKYNIQGFLDKNRDLMRPDILSVLKNSNSRFIRDLLGADPLAMYRWSILRSFFKAVHAFKIAGKQYRASGDVKLFYRASRQQTEEQMIVHLVVRERALNSFDGEEDGIPNREAASIFRKASRAVRRMHSKPATKPLEKIRQGLETKRDMTVRTFDYLFRSQQRGKGVPKNPPTVSAQFQSSLNRLMEIIEEAQPFFIRCIRSNAEKAPLKFDRDLVVRQLRYTGMLETVRIRTLGYQWRFEFEEFVKRYSLLLPRKENGILREEMPGILDSLGLDPGEYQMGREKVFLRDSQHSLLQSRLHSEQVNKICILQRWIRGVLQRRHFVVQRSAAVIIQAAWRGYLVRADLEMDALAALRIQSCWRMYLARRDYLVLRDRIILLQSHVKGYLERKRHVDRLQQHKELVHQKTTNNTHATHPPEKTHARSLSRSMSDPSRYVKVFYSEDGLSSDEDKAGNAKTAEERTNGNEENPWLPRERSFSKVKDMTKTFENTLTPNEATTKVSRQRSNSEPNSPEPKRHTKLPDVQLDQQNTLRHAYSELSPIHSPTSPNSTSSRDLPDNLKAPTFSRKITSSIRRRLSSRAKSGQRLSASDVLDDRSPRSPPIEVNFGEPSFPGTLNRGDYAGGKVKRGFLRKIGKSNSFRRKSDSNLNKFSVKRSDMDGPARSPEDITKALKQTKIVSCAITPAPVHLKNSGNEILKGNDELGELEAFLMKKVSMLDKEENKRDTIVDRVFRKALQEFHTQLITTYSVLMKGDTSFALKYEDLMGQFEYTLNKVIKRERIVENFPVIMGVNAFAGVLSEFVTSRTLSPSKPAKQHKKAHVKKRKSSEPTEFNGHKFSATQFSIPTFCEHCNGFIWGLEKAFVCQECKFTCHKKCHTKSQNICRKGSSKRKGKTKLFGGELSCLISSDQSVPPLVDKLIQDIEKRGFYTEGLYRKSPSNVAVKKLKNEICTFGIETVNLEGLNVHVVAGVLKMFFRELAVPVISADFYTDFMRTADLSDEKLRLKSLCALVQKLPRASRCTLERLVVHLARITQHQEENRMNANALAIIWAQCVMEPPPGMSALESMRDVDKQAKCLETLILGQLNKIRSTINNIRVLEKATDSAHQRLSVLNLTKGEKGVVGKDVEGEEQELRQELLELGERRALLTEKLASLGPGNPRLGDSEEDLASDDFQTDDDLDGGGDEEEREEYAITFDLPATPVQLSHLTKNRARQPVKRRRPTRVKLREKLV</sequence>
<feature type="region of interest" description="Disordered" evidence="15">
    <location>
        <begin position="1462"/>
        <end position="1485"/>
    </location>
</feature>
<evidence type="ECO:0000256" key="2">
    <source>
        <dbReference type="ARBA" id="ARBA00008314"/>
    </source>
</evidence>
<evidence type="ECO:0000256" key="6">
    <source>
        <dbReference type="ARBA" id="ARBA00022741"/>
    </source>
</evidence>
<dbReference type="Gene3D" id="1.20.120.720">
    <property type="entry name" value="Myosin VI head, motor domain, U50 subdomain"/>
    <property type="match status" value="2"/>
</dbReference>
<protein>
    <submittedName>
        <fullName evidence="20">Unconventional myosin-IXb</fullName>
    </submittedName>
</protein>